<comment type="subcellular location">
    <subcellularLocation>
        <location evidence="6">Cell membrane</location>
        <topology evidence="6">Multi-pass membrane protein</topology>
    </subcellularLocation>
    <subcellularLocation>
        <location evidence="1">Membrane</location>
    </subcellularLocation>
</comment>
<gene>
    <name evidence="7" type="ORF">SNE35_11550</name>
</gene>
<dbReference type="InterPro" id="IPR045214">
    <property type="entry name" value="Surf1/Surf4"/>
</dbReference>
<dbReference type="PANTHER" id="PTHR23427:SF2">
    <property type="entry name" value="SURFEIT LOCUS PROTEIN 1"/>
    <property type="match status" value="1"/>
</dbReference>
<comment type="similarity">
    <text evidence="2 6">Belongs to the SURF1 family.</text>
</comment>
<keyword evidence="4 6" id="KW-1133">Transmembrane helix</keyword>
<sequence length="217" mass="23397">MLALLALLFFIFVVLCVWQVERQAWKLALIDKVEQRVHAAPVALPASFGDDEYLHVRVAGRYRYDAQVFTQAVTEKGAGFWVMTPLALADGTSLLVNRGFVPPESREAVKAGPEGGVQLTGLLRVSEPGGGFLRKNDPAGGRWFSRDVAAIAVQQGLQNVRSERFLDLDAGAALPIGGLTVISFHNSHLVYALTWAGLALMCLVGAAVVLRQQSADA</sequence>
<dbReference type="PANTHER" id="PTHR23427">
    <property type="entry name" value="SURFEIT LOCUS PROTEIN"/>
    <property type="match status" value="1"/>
</dbReference>
<keyword evidence="5 6" id="KW-0472">Membrane</keyword>
<keyword evidence="8" id="KW-1185">Reference proteome</keyword>
<comment type="caution">
    <text evidence="6">Lacks conserved residue(s) required for the propagation of feature annotation.</text>
</comment>
<organism evidence="7 8">
    <name type="scientific">Roseateles agri</name>
    <dbReference type="NCBI Taxonomy" id="3098619"/>
    <lineage>
        <taxon>Bacteria</taxon>
        <taxon>Pseudomonadati</taxon>
        <taxon>Pseudomonadota</taxon>
        <taxon>Betaproteobacteria</taxon>
        <taxon>Burkholderiales</taxon>
        <taxon>Sphaerotilaceae</taxon>
        <taxon>Roseateles</taxon>
    </lineage>
</organism>
<proteinExistence type="inferred from homology"/>
<feature type="transmembrane region" description="Helical" evidence="6">
    <location>
        <begin position="189"/>
        <end position="210"/>
    </location>
</feature>
<dbReference type="InterPro" id="IPR002994">
    <property type="entry name" value="Surf1/Shy1"/>
</dbReference>
<dbReference type="RefSeq" id="WP_320423049.1">
    <property type="nucleotide sequence ID" value="NZ_JAXCLA010000003.1"/>
</dbReference>
<dbReference type="Pfam" id="PF02104">
    <property type="entry name" value="SURF1"/>
    <property type="match status" value="1"/>
</dbReference>
<comment type="caution">
    <text evidence="7">The sequence shown here is derived from an EMBL/GenBank/DDBJ whole genome shotgun (WGS) entry which is preliminary data.</text>
</comment>
<evidence type="ECO:0000256" key="2">
    <source>
        <dbReference type="ARBA" id="ARBA00007165"/>
    </source>
</evidence>
<keyword evidence="6" id="KW-1003">Cell membrane</keyword>
<evidence type="ECO:0000256" key="3">
    <source>
        <dbReference type="ARBA" id="ARBA00022692"/>
    </source>
</evidence>
<dbReference type="EMBL" id="JAXCLA010000003">
    <property type="protein sequence ID" value="MDY0745150.1"/>
    <property type="molecule type" value="Genomic_DNA"/>
</dbReference>
<evidence type="ECO:0000313" key="8">
    <source>
        <dbReference type="Proteomes" id="UP001285263"/>
    </source>
</evidence>
<accession>A0ABU5DFU0</accession>
<name>A0ABU5DFU0_9BURK</name>
<evidence type="ECO:0000313" key="7">
    <source>
        <dbReference type="EMBL" id="MDY0745150.1"/>
    </source>
</evidence>
<evidence type="ECO:0000256" key="1">
    <source>
        <dbReference type="ARBA" id="ARBA00004370"/>
    </source>
</evidence>
<dbReference type="Proteomes" id="UP001285263">
    <property type="component" value="Unassembled WGS sequence"/>
</dbReference>
<dbReference type="PROSITE" id="PS50895">
    <property type="entry name" value="SURF1"/>
    <property type="match status" value="1"/>
</dbReference>
<evidence type="ECO:0000256" key="4">
    <source>
        <dbReference type="ARBA" id="ARBA00022989"/>
    </source>
</evidence>
<dbReference type="CDD" id="cd06662">
    <property type="entry name" value="SURF1"/>
    <property type="match status" value="1"/>
</dbReference>
<evidence type="ECO:0000256" key="6">
    <source>
        <dbReference type="RuleBase" id="RU363076"/>
    </source>
</evidence>
<protein>
    <recommendedName>
        <fullName evidence="6">SURF1-like protein</fullName>
    </recommendedName>
</protein>
<reference evidence="7 8" key="1">
    <citation type="submission" date="2023-11" db="EMBL/GenBank/DDBJ databases">
        <title>Paucibacter sp. nov., isolated from fresh soil in Korea.</title>
        <authorList>
            <person name="Le N.T.T."/>
        </authorList>
    </citation>
    <scope>NUCLEOTIDE SEQUENCE [LARGE SCALE GENOMIC DNA]</scope>
    <source>
        <strain evidence="7 8">R3-3</strain>
    </source>
</reference>
<evidence type="ECO:0000256" key="5">
    <source>
        <dbReference type="ARBA" id="ARBA00023136"/>
    </source>
</evidence>
<keyword evidence="3 6" id="KW-0812">Transmembrane</keyword>